<dbReference type="CDD" id="cd00592">
    <property type="entry name" value="HTH_MerR-like"/>
    <property type="match status" value="1"/>
</dbReference>
<dbReference type="EMBL" id="JBEJUE010000027">
    <property type="protein sequence ID" value="MER0427720.1"/>
    <property type="molecule type" value="Genomic_DNA"/>
</dbReference>
<evidence type="ECO:0000259" key="3">
    <source>
        <dbReference type="PROSITE" id="PS50937"/>
    </source>
</evidence>
<dbReference type="PRINTS" id="PR00040">
    <property type="entry name" value="HTHMERR"/>
</dbReference>
<evidence type="ECO:0000256" key="2">
    <source>
        <dbReference type="SAM" id="MobiDB-lite"/>
    </source>
</evidence>
<evidence type="ECO:0000256" key="1">
    <source>
        <dbReference type="ARBA" id="ARBA00023125"/>
    </source>
</evidence>
<comment type="caution">
    <text evidence="4">The sequence shown here is derived from an EMBL/GenBank/DDBJ whole genome shotgun (WGS) entry which is preliminary data.</text>
</comment>
<dbReference type="Gene3D" id="1.10.1660.10">
    <property type="match status" value="1"/>
</dbReference>
<feature type="compositionally biased region" description="Low complexity" evidence="2">
    <location>
        <begin position="210"/>
        <end position="222"/>
    </location>
</feature>
<organism evidence="4 5">
    <name type="scientific">Streptomyces microflavus</name>
    <name type="common">Streptomyces lipmanii</name>
    <dbReference type="NCBI Taxonomy" id="1919"/>
    <lineage>
        <taxon>Bacteria</taxon>
        <taxon>Bacillati</taxon>
        <taxon>Actinomycetota</taxon>
        <taxon>Actinomycetes</taxon>
        <taxon>Kitasatosporales</taxon>
        <taxon>Streptomycetaceae</taxon>
        <taxon>Streptomyces</taxon>
    </lineage>
</organism>
<dbReference type="SUPFAM" id="SSF46955">
    <property type="entry name" value="Putative DNA-binding domain"/>
    <property type="match status" value="1"/>
</dbReference>
<feature type="domain" description="HTH merR-type" evidence="3">
    <location>
        <begin position="10"/>
        <end position="79"/>
    </location>
</feature>
<dbReference type="InterPro" id="IPR047057">
    <property type="entry name" value="MerR_fam"/>
</dbReference>
<proteinExistence type="predicted"/>
<accession>A0ABV1Q9E3</accession>
<dbReference type="PANTHER" id="PTHR30204">
    <property type="entry name" value="REDOX-CYCLING DRUG-SENSING TRANSCRIPTIONAL ACTIVATOR SOXR"/>
    <property type="match status" value="1"/>
</dbReference>
<feature type="region of interest" description="Disordered" evidence="2">
    <location>
        <begin position="210"/>
        <end position="233"/>
    </location>
</feature>
<dbReference type="SMART" id="SM00422">
    <property type="entry name" value="HTH_MERR"/>
    <property type="match status" value="1"/>
</dbReference>
<keyword evidence="1" id="KW-0238">DNA-binding</keyword>
<dbReference type="RefSeq" id="WP_350240395.1">
    <property type="nucleotide sequence ID" value="NZ_JBEJUE010000027.1"/>
</dbReference>
<dbReference type="InterPro" id="IPR000551">
    <property type="entry name" value="MerR-type_HTH_dom"/>
</dbReference>
<evidence type="ECO:0000313" key="4">
    <source>
        <dbReference type="EMBL" id="MER0427720.1"/>
    </source>
</evidence>
<evidence type="ECO:0000313" key="5">
    <source>
        <dbReference type="Proteomes" id="UP001456562"/>
    </source>
</evidence>
<dbReference type="Pfam" id="PF13411">
    <property type="entry name" value="MerR_1"/>
    <property type="match status" value="1"/>
</dbReference>
<dbReference type="InterPro" id="IPR009061">
    <property type="entry name" value="DNA-bd_dom_put_sf"/>
</dbReference>
<dbReference type="Proteomes" id="UP001456562">
    <property type="component" value="Unassembled WGS sequence"/>
</dbReference>
<dbReference type="PANTHER" id="PTHR30204:SF93">
    <property type="entry name" value="HTH MERR-TYPE DOMAIN-CONTAINING PROTEIN"/>
    <property type="match status" value="1"/>
</dbReference>
<reference evidence="4 5" key="1">
    <citation type="submission" date="2024-01" db="EMBL/GenBank/DDBJ databases">
        <title>Metagenomic exploration of the rhizosphere soil microbial community and their significance in facilitating the development of wild simulated ginseng.</title>
        <authorList>
            <person name="Huang J."/>
        </authorList>
    </citation>
    <scope>NUCLEOTIDE SEQUENCE [LARGE SCALE GENOMIC DNA]</scope>
    <source>
        <strain evidence="4 5">WY141</strain>
    </source>
</reference>
<sequence length="233" mass="26011">MRMDDASRPTWNIGAVARQTGLPVKVVRHWSDVGVVAPVGRTSGGYRRYDADGVARLQLARTLRDLGTGLGEIRAVLDREEGLAEVAAAHVEALEAQVRRLRTHQAVLRTVTRRTTQERLALMTRTAYMHPDERRKLVHDFLTESLGDVDVPHFRERLLAVGSDLPEDPTDEQVGACRTPPWRRKCVHSRTFGRHASARRCRAAPQWIPLLPTRSSPTSSPLDCRAARTPPPA</sequence>
<name>A0ABV1Q9E3_STRMI</name>
<protein>
    <submittedName>
        <fullName evidence="4">MerR family transcriptional regulator</fullName>
    </submittedName>
</protein>
<gene>
    <name evidence="4" type="ORF">ABR748_26420</name>
</gene>
<dbReference type="PROSITE" id="PS50937">
    <property type="entry name" value="HTH_MERR_2"/>
    <property type="match status" value="1"/>
</dbReference>
<keyword evidence="5" id="KW-1185">Reference proteome</keyword>